<dbReference type="AlphaFoldDB" id="U1Y918"/>
<comment type="similarity">
    <text evidence="1">Belongs to the glycosyltransferase 2 family.</text>
</comment>
<dbReference type="CDD" id="cd06423">
    <property type="entry name" value="CESA_like"/>
    <property type="match status" value="1"/>
</dbReference>
<dbReference type="InterPro" id="IPR011330">
    <property type="entry name" value="Glyco_hydro/deAcase_b/a-brl"/>
</dbReference>
<dbReference type="Gene3D" id="3.20.20.80">
    <property type="entry name" value="Glycosidases"/>
    <property type="match status" value="1"/>
</dbReference>
<keyword evidence="4" id="KW-0812">Transmembrane</keyword>
<feature type="transmembrane region" description="Helical" evidence="4">
    <location>
        <begin position="6"/>
        <end position="29"/>
    </location>
</feature>
<dbReference type="InterPro" id="IPR001173">
    <property type="entry name" value="Glyco_trans_2-like"/>
</dbReference>
<evidence type="ECO:0000313" key="8">
    <source>
        <dbReference type="Proteomes" id="UP000016511"/>
    </source>
</evidence>
<dbReference type="PROSITE" id="PS51677">
    <property type="entry name" value="NODB"/>
    <property type="match status" value="1"/>
</dbReference>
<dbReference type="InterPro" id="IPR002509">
    <property type="entry name" value="NODB_dom"/>
</dbReference>
<dbReference type="InterPro" id="IPR029070">
    <property type="entry name" value="Chitinase_insertion_sf"/>
</dbReference>
<dbReference type="HOGENOM" id="CLU_009182_0_0_9"/>
<reference evidence="7 8" key="1">
    <citation type="submission" date="2013-08" db="EMBL/GenBank/DDBJ databases">
        <authorList>
            <person name="Weinstock G."/>
            <person name="Sodergren E."/>
            <person name="Wylie T."/>
            <person name="Fulton L."/>
            <person name="Fulton R."/>
            <person name="Fronick C."/>
            <person name="O'Laughlin M."/>
            <person name="Godfrey J."/>
            <person name="Miner T."/>
            <person name="Herter B."/>
            <person name="Appelbaum E."/>
            <person name="Cordes M."/>
            <person name="Lek S."/>
            <person name="Wollam A."/>
            <person name="Pepin K.H."/>
            <person name="Palsikar V.B."/>
            <person name="Mitreva M."/>
            <person name="Wilson R.K."/>
        </authorList>
    </citation>
    <scope>NUCLEOTIDE SEQUENCE [LARGE SCALE GENOMIC DNA]</scope>
    <source>
        <strain evidence="7 8">ATCC 12856</strain>
    </source>
</reference>
<dbReference type="Pfam" id="PF00535">
    <property type="entry name" value="Glycos_transf_2"/>
    <property type="match status" value="1"/>
</dbReference>
<dbReference type="GeneID" id="92839684"/>
<dbReference type="InterPro" id="IPR001223">
    <property type="entry name" value="Glyco_hydro18_cat"/>
</dbReference>
<dbReference type="CDD" id="cd10962">
    <property type="entry name" value="CE4_GT2-like"/>
    <property type="match status" value="1"/>
</dbReference>
<organism evidence="7 8">
    <name type="scientific">Aneurinibacillus aneurinilyticus ATCC 12856</name>
    <dbReference type="NCBI Taxonomy" id="649747"/>
    <lineage>
        <taxon>Bacteria</taxon>
        <taxon>Bacillati</taxon>
        <taxon>Bacillota</taxon>
        <taxon>Bacilli</taxon>
        <taxon>Bacillales</taxon>
        <taxon>Paenibacillaceae</taxon>
        <taxon>Aneurinibacillus group</taxon>
        <taxon>Aneurinibacillus</taxon>
    </lineage>
</organism>
<sequence length="1139" mass="129915">MTNAWIPPISIVEGMLAAGLAYLIFASLYQRKNKHRRISGTKHFIFHDDFGYRWSFLKRFGILLGVVSLIVLCIFGLSLNSDPSLPKLSFEKNSKLNLIQPIMEKINEHSLIKQLKEEEKTHPTFQLDFKRHHKNKAMQQMTQKEVYGFYVNWDENSKNSLKKNIHFLTTVIPEWYHLNPDTSLHKDIQFDVQQLAKNNNVKIMPLVSNFANGIWDATLVHNIITSPAKRQEFIEQLYSEAKKNDYSGFNIDFEAIDKKDQDALTAFMGELYRKFHANGLQLTEDVPAQDDAFDYGALANVTDRMIVMLYDEHYQSGKPGPIASISWFENALEQLDIPPEKLIVSLGSYGYDWIENSNQSADTVTFGDIMEMAHNSRLNIQWDKRSQNPYMRYKEGEDSHIVWFLDGVSVYNQLKISMENGARGVALWRLGSEDPTVWDVLKQPDHFESQTALLHTLTSSEPVHYSGDGEVLQVVSSEKEGKRYFNVTQDGSLSNESYVSYPVPFQVNRYGKAMGKQVVLTFDDGPDPEYTPKILDILDRYKIKGSFFIVGENAELNPDIIKRIYQNGHEIGSHTFTHPNVAEISPMRTKMELNANQRLFQEITGHSMTMFRPPYVADASPSTPEELLPILRAQQMGYTTIGESIDPEDWQKPSSDEIIRRVLKELPNGNIILLHDAGGDRTNTIEALPKIIETLKSKGYTFTTIHQLLGKKADELMPPVEYTENPFIIYDQTVFTAFSGWQKGITFMLYLSISVGIIRFLFLVYYASRQKKRYLSLTPNNSFTPSVSVVIAAYNEEKVICKTIDSILQSDYPDFEVIVVDDGSVDQTSAVIQKTFGQNSRIKLITKENGGKSSAVNRGFIEASGEIVVALDADTMIAPDAIALLTRHFADPNIAAVSGNVKVGNIRNLLTTWQQVEYITGFNLERRAFDELNCIAVVPGAIGAWRKEAVAEAGYLKEDTLAEDTDITLTLLQKGYRIMYEEQAYAYTEAPEDVLSLLKQRYRWTYGTLQCLWKHRRALFNRKHKSLGFVGLPNMWLFQYIFQTISPIADILFIMGLFGIQPGKTLVFYGLFFLIDFLASFYAFRLEGENPKPLLWLFLQRIIYRQFMTYIVIKSIVSALKGITVGWNKLQRLGNVINK</sequence>
<keyword evidence="3 7" id="KW-0808">Transferase</keyword>
<dbReference type="STRING" id="649747.HMPREF0083_03227"/>
<dbReference type="Pfam" id="PF00704">
    <property type="entry name" value="Glyco_hydro_18"/>
    <property type="match status" value="1"/>
</dbReference>
<feature type="transmembrane region" description="Helical" evidence="4">
    <location>
        <begin position="1066"/>
        <end position="1086"/>
    </location>
</feature>
<feature type="domain" description="GH18" evidence="6">
    <location>
        <begin position="144"/>
        <end position="451"/>
    </location>
</feature>
<feature type="domain" description="NodB homology" evidence="5">
    <location>
        <begin position="516"/>
        <end position="703"/>
    </location>
</feature>
<evidence type="ECO:0000256" key="2">
    <source>
        <dbReference type="ARBA" id="ARBA00022676"/>
    </source>
</evidence>
<dbReference type="PANTHER" id="PTHR43630:SF1">
    <property type="entry name" value="POLY-BETA-1,6-N-ACETYL-D-GLUCOSAMINE SYNTHASE"/>
    <property type="match status" value="1"/>
</dbReference>
<dbReference type="SUPFAM" id="SSF53448">
    <property type="entry name" value="Nucleotide-diphospho-sugar transferases"/>
    <property type="match status" value="1"/>
</dbReference>
<evidence type="ECO:0000256" key="1">
    <source>
        <dbReference type="ARBA" id="ARBA00006739"/>
    </source>
</evidence>
<dbReference type="Gene3D" id="3.90.550.10">
    <property type="entry name" value="Spore Coat Polysaccharide Biosynthesis Protein SpsA, Chain A"/>
    <property type="match status" value="1"/>
</dbReference>
<dbReference type="eggNOG" id="COG0726">
    <property type="taxonomic scope" value="Bacteria"/>
</dbReference>
<dbReference type="InterPro" id="IPR011583">
    <property type="entry name" value="Chitinase_II/V-like_cat"/>
</dbReference>
<dbReference type="Gene3D" id="3.20.20.370">
    <property type="entry name" value="Glycoside hydrolase/deacetylase"/>
    <property type="match status" value="1"/>
</dbReference>
<dbReference type="GO" id="GO:0005975">
    <property type="term" value="P:carbohydrate metabolic process"/>
    <property type="evidence" value="ECO:0007669"/>
    <property type="project" value="InterPro"/>
</dbReference>
<feature type="transmembrane region" description="Helical" evidence="4">
    <location>
        <begin position="60"/>
        <end position="79"/>
    </location>
</feature>
<gene>
    <name evidence="7" type="ORF">HMPREF0083_03227</name>
</gene>
<dbReference type="RefSeq" id="WP_021622169.1">
    <property type="nucleotide sequence ID" value="NZ_KE952809.1"/>
</dbReference>
<dbReference type="SUPFAM" id="SSF51445">
    <property type="entry name" value="(Trans)glycosidases"/>
    <property type="match status" value="1"/>
</dbReference>
<protein>
    <submittedName>
        <fullName evidence="7">Glycosyltransferase, group 2 family protein</fullName>
    </submittedName>
</protein>
<keyword evidence="4" id="KW-0472">Membrane</keyword>
<dbReference type="SMART" id="SM00636">
    <property type="entry name" value="Glyco_18"/>
    <property type="match status" value="1"/>
</dbReference>
<keyword evidence="2" id="KW-0328">Glycosyltransferase</keyword>
<dbReference type="PANTHER" id="PTHR43630">
    <property type="entry name" value="POLY-BETA-1,6-N-ACETYL-D-GLUCOSAMINE SYNTHASE"/>
    <property type="match status" value="1"/>
</dbReference>
<name>U1Y918_ANEAE</name>
<keyword evidence="4" id="KW-1133">Transmembrane helix</keyword>
<keyword evidence="8" id="KW-1185">Reference proteome</keyword>
<dbReference type="SUPFAM" id="SSF88713">
    <property type="entry name" value="Glycoside hydrolase/deacetylase"/>
    <property type="match status" value="1"/>
</dbReference>
<evidence type="ECO:0000313" key="7">
    <source>
        <dbReference type="EMBL" id="ERI08652.1"/>
    </source>
</evidence>
<dbReference type="PROSITE" id="PS51910">
    <property type="entry name" value="GH18_2"/>
    <property type="match status" value="1"/>
</dbReference>
<feature type="transmembrane region" description="Helical" evidence="4">
    <location>
        <begin position="747"/>
        <end position="767"/>
    </location>
</feature>
<dbReference type="GO" id="GO:0016810">
    <property type="term" value="F:hydrolase activity, acting on carbon-nitrogen (but not peptide) bonds"/>
    <property type="evidence" value="ECO:0007669"/>
    <property type="project" value="InterPro"/>
</dbReference>
<dbReference type="eggNOG" id="COG1215">
    <property type="taxonomic scope" value="Bacteria"/>
</dbReference>
<dbReference type="GO" id="GO:0008061">
    <property type="term" value="F:chitin binding"/>
    <property type="evidence" value="ECO:0007669"/>
    <property type="project" value="InterPro"/>
</dbReference>
<dbReference type="InterPro" id="IPR029044">
    <property type="entry name" value="Nucleotide-diphossugar_trans"/>
</dbReference>
<evidence type="ECO:0000259" key="5">
    <source>
        <dbReference type="PROSITE" id="PS51677"/>
    </source>
</evidence>
<dbReference type="EMBL" id="AWSJ01000197">
    <property type="protein sequence ID" value="ERI08652.1"/>
    <property type="molecule type" value="Genomic_DNA"/>
</dbReference>
<proteinExistence type="inferred from homology"/>
<comment type="caution">
    <text evidence="7">The sequence shown here is derived from an EMBL/GenBank/DDBJ whole genome shotgun (WGS) entry which is preliminary data.</text>
</comment>
<dbReference type="InterPro" id="IPR017853">
    <property type="entry name" value="GH"/>
</dbReference>
<dbReference type="Proteomes" id="UP000016511">
    <property type="component" value="Unassembled WGS sequence"/>
</dbReference>
<accession>U1Y918</accession>
<dbReference type="PATRIC" id="fig|649747.3.peg.2920"/>
<dbReference type="Gene3D" id="3.10.50.10">
    <property type="match status" value="1"/>
</dbReference>
<dbReference type="eggNOG" id="COG3858">
    <property type="taxonomic scope" value="Bacteria"/>
</dbReference>
<evidence type="ECO:0000259" key="6">
    <source>
        <dbReference type="PROSITE" id="PS51910"/>
    </source>
</evidence>
<dbReference type="Pfam" id="PF01522">
    <property type="entry name" value="Polysacc_deac_1"/>
    <property type="match status" value="1"/>
</dbReference>
<dbReference type="GO" id="GO:0016757">
    <property type="term" value="F:glycosyltransferase activity"/>
    <property type="evidence" value="ECO:0007669"/>
    <property type="project" value="UniProtKB-KW"/>
</dbReference>
<evidence type="ECO:0000256" key="4">
    <source>
        <dbReference type="SAM" id="Phobius"/>
    </source>
</evidence>
<evidence type="ECO:0000256" key="3">
    <source>
        <dbReference type="ARBA" id="ARBA00022679"/>
    </source>
</evidence>